<evidence type="ECO:0008006" key="3">
    <source>
        <dbReference type="Google" id="ProtNLM"/>
    </source>
</evidence>
<organism evidence="1 2">
    <name type="scientific">Pedobacter duraquae</name>
    <dbReference type="NCBI Taxonomy" id="425511"/>
    <lineage>
        <taxon>Bacteria</taxon>
        <taxon>Pseudomonadati</taxon>
        <taxon>Bacteroidota</taxon>
        <taxon>Sphingobacteriia</taxon>
        <taxon>Sphingobacteriales</taxon>
        <taxon>Sphingobacteriaceae</taxon>
        <taxon>Pedobacter</taxon>
    </lineage>
</organism>
<dbReference type="Proteomes" id="UP000295499">
    <property type="component" value="Unassembled WGS sequence"/>
</dbReference>
<reference evidence="1 2" key="1">
    <citation type="submission" date="2019-03" db="EMBL/GenBank/DDBJ databases">
        <title>Genomic Encyclopedia of Archaeal and Bacterial Type Strains, Phase II (KMG-II): from individual species to whole genera.</title>
        <authorList>
            <person name="Goeker M."/>
        </authorList>
    </citation>
    <scope>NUCLEOTIDE SEQUENCE [LARGE SCALE GENOMIC DNA]</scope>
    <source>
        <strain evidence="1 2">DSM 19034</strain>
    </source>
</reference>
<keyword evidence="2" id="KW-1185">Reference proteome</keyword>
<evidence type="ECO:0000313" key="2">
    <source>
        <dbReference type="Proteomes" id="UP000295499"/>
    </source>
</evidence>
<proteinExistence type="predicted"/>
<protein>
    <recommendedName>
        <fullName evidence="3">SsrA-binding protein</fullName>
    </recommendedName>
</protein>
<name>A0A4R6IQ63_9SPHI</name>
<accession>A0A4R6IQ63</accession>
<evidence type="ECO:0000313" key="1">
    <source>
        <dbReference type="EMBL" id="TDO24156.1"/>
    </source>
</evidence>
<dbReference type="RefSeq" id="WP_166641859.1">
    <property type="nucleotide sequence ID" value="NZ_SNWM01000001.1"/>
</dbReference>
<dbReference type="EMBL" id="SNWM01000001">
    <property type="protein sequence ID" value="TDO24156.1"/>
    <property type="molecule type" value="Genomic_DNA"/>
</dbReference>
<dbReference type="AlphaFoldDB" id="A0A4R6IQ63"/>
<sequence>MKTLFKLLVKINNAILPSYSQKDPNKLSTAQKAVLGFRYWALTNSLK</sequence>
<comment type="caution">
    <text evidence="1">The sequence shown here is derived from an EMBL/GenBank/DDBJ whole genome shotgun (WGS) entry which is preliminary data.</text>
</comment>
<gene>
    <name evidence="1" type="ORF">CLV32_0443</name>
</gene>